<evidence type="ECO:0000256" key="1">
    <source>
        <dbReference type="SAM" id="MobiDB-lite"/>
    </source>
</evidence>
<evidence type="ECO:0000313" key="2">
    <source>
        <dbReference type="EMBL" id="GAA4226055.1"/>
    </source>
</evidence>
<protein>
    <recommendedName>
        <fullName evidence="4">GNAT family N-acetyltransferase</fullName>
    </recommendedName>
</protein>
<feature type="region of interest" description="Disordered" evidence="1">
    <location>
        <begin position="1"/>
        <end position="33"/>
    </location>
</feature>
<feature type="compositionally biased region" description="Basic and acidic residues" evidence="1">
    <location>
        <begin position="1"/>
        <end position="17"/>
    </location>
</feature>
<keyword evidence="3" id="KW-1185">Reference proteome</keyword>
<dbReference type="Proteomes" id="UP001501710">
    <property type="component" value="Unassembled WGS sequence"/>
</dbReference>
<organism evidence="2 3">
    <name type="scientific">Actinomadura meridiana</name>
    <dbReference type="NCBI Taxonomy" id="559626"/>
    <lineage>
        <taxon>Bacteria</taxon>
        <taxon>Bacillati</taxon>
        <taxon>Actinomycetota</taxon>
        <taxon>Actinomycetes</taxon>
        <taxon>Streptosporangiales</taxon>
        <taxon>Thermomonosporaceae</taxon>
        <taxon>Actinomadura</taxon>
    </lineage>
</organism>
<proteinExistence type="predicted"/>
<name>A0ABP8BTS3_9ACTN</name>
<comment type="caution">
    <text evidence="2">The sequence shown here is derived from an EMBL/GenBank/DDBJ whole genome shotgun (WGS) entry which is preliminary data.</text>
</comment>
<gene>
    <name evidence="2" type="ORF">GCM10022254_09710</name>
</gene>
<accession>A0ABP8BTS3</accession>
<sequence>MDSGERRHDYQREERTHMTTTIPDGFPPAQPESGGIVARIDAVDQLAELLGTVPRWADGVYYAAAARGGEVVAVGVLLPAPPAEIEGVAW</sequence>
<reference evidence="3" key="1">
    <citation type="journal article" date="2019" name="Int. J. Syst. Evol. Microbiol.">
        <title>The Global Catalogue of Microorganisms (GCM) 10K type strain sequencing project: providing services to taxonomists for standard genome sequencing and annotation.</title>
        <authorList>
            <consortium name="The Broad Institute Genomics Platform"/>
            <consortium name="The Broad Institute Genome Sequencing Center for Infectious Disease"/>
            <person name="Wu L."/>
            <person name="Ma J."/>
        </authorList>
    </citation>
    <scope>NUCLEOTIDE SEQUENCE [LARGE SCALE GENOMIC DNA]</scope>
    <source>
        <strain evidence="3">JCM 17440</strain>
    </source>
</reference>
<dbReference type="EMBL" id="BAABAS010000004">
    <property type="protein sequence ID" value="GAA4226055.1"/>
    <property type="molecule type" value="Genomic_DNA"/>
</dbReference>
<evidence type="ECO:0000313" key="3">
    <source>
        <dbReference type="Proteomes" id="UP001501710"/>
    </source>
</evidence>
<evidence type="ECO:0008006" key="4">
    <source>
        <dbReference type="Google" id="ProtNLM"/>
    </source>
</evidence>